<dbReference type="EMBL" id="JBHLVF010000059">
    <property type="protein sequence ID" value="MFC0396419.1"/>
    <property type="molecule type" value="Genomic_DNA"/>
</dbReference>
<feature type="domain" description="Pyridoxamine 5'-phosphate oxidase N-terminal" evidence="1">
    <location>
        <begin position="7"/>
        <end position="128"/>
    </location>
</feature>
<organism evidence="2 3">
    <name type="scientific">Paenibacillus mendelii</name>
    <dbReference type="NCBI Taxonomy" id="206163"/>
    <lineage>
        <taxon>Bacteria</taxon>
        <taxon>Bacillati</taxon>
        <taxon>Bacillota</taxon>
        <taxon>Bacilli</taxon>
        <taxon>Bacillales</taxon>
        <taxon>Paenibacillaceae</taxon>
        <taxon>Paenibacillus</taxon>
    </lineage>
</organism>
<proteinExistence type="predicted"/>
<comment type="caution">
    <text evidence="2">The sequence shown here is derived from an EMBL/GenBank/DDBJ whole genome shotgun (WGS) entry which is preliminary data.</text>
</comment>
<gene>
    <name evidence="2" type="ORF">ACFFJ8_34335</name>
</gene>
<evidence type="ECO:0000259" key="1">
    <source>
        <dbReference type="Pfam" id="PF01243"/>
    </source>
</evidence>
<dbReference type="Proteomes" id="UP001589818">
    <property type="component" value="Unassembled WGS sequence"/>
</dbReference>
<dbReference type="Pfam" id="PF01243">
    <property type="entry name" value="PNPOx_N"/>
    <property type="match status" value="1"/>
</dbReference>
<dbReference type="InterPro" id="IPR052917">
    <property type="entry name" value="Stress-Dev_Protein"/>
</dbReference>
<dbReference type="InterPro" id="IPR012349">
    <property type="entry name" value="Split_barrel_FMN-bd"/>
</dbReference>
<dbReference type="Gene3D" id="2.30.110.10">
    <property type="entry name" value="Electron Transport, Fmn-binding Protein, Chain A"/>
    <property type="match status" value="1"/>
</dbReference>
<name>A0ABV6JLM8_9BACL</name>
<evidence type="ECO:0000313" key="2">
    <source>
        <dbReference type="EMBL" id="MFC0396419.1"/>
    </source>
</evidence>
<dbReference type="InterPro" id="IPR011576">
    <property type="entry name" value="Pyridox_Oxase_N"/>
</dbReference>
<evidence type="ECO:0000313" key="3">
    <source>
        <dbReference type="Proteomes" id="UP001589818"/>
    </source>
</evidence>
<dbReference type="SUPFAM" id="SSF50475">
    <property type="entry name" value="FMN-binding split barrel"/>
    <property type="match status" value="1"/>
</dbReference>
<keyword evidence="3" id="KW-1185">Reference proteome</keyword>
<dbReference type="RefSeq" id="WP_204821946.1">
    <property type="nucleotide sequence ID" value="NZ_JANHOF010000017.1"/>
</dbReference>
<reference evidence="2 3" key="1">
    <citation type="submission" date="2024-09" db="EMBL/GenBank/DDBJ databases">
        <authorList>
            <person name="Sun Q."/>
            <person name="Mori K."/>
        </authorList>
    </citation>
    <scope>NUCLEOTIDE SEQUENCE [LARGE SCALE GENOMIC DNA]</scope>
    <source>
        <strain evidence="2 3">CCM 4839</strain>
    </source>
</reference>
<protein>
    <submittedName>
        <fullName evidence="2">Pyridoxamine 5'-phosphate oxidase family protein</fullName>
    </submittedName>
</protein>
<dbReference type="PANTHER" id="PTHR34818">
    <property type="entry name" value="PROTEIN BLI-3"/>
    <property type="match status" value="1"/>
</dbReference>
<dbReference type="PANTHER" id="PTHR34818:SF1">
    <property type="entry name" value="PROTEIN BLI-3"/>
    <property type="match status" value="1"/>
</dbReference>
<accession>A0ABV6JLM8</accession>
<sequence>MQETKQLEKQIADVLKSNQICSFGTVDGNKPKVRYMALFSEGLDIYLATNSKTDKVDELKNNDNVHILVGYDGKRSSDILQIEAVAELCKNNTLRERLWSDAFKAWFDGPHDPEYIILTIKPGRIEYMSEGAEPQRWER</sequence>